<protein>
    <submittedName>
        <fullName evidence="2">Uncharacterized protein</fullName>
    </submittedName>
</protein>
<gene>
    <name evidence="2" type="ORF">ACJ73_05334</name>
</gene>
<feature type="transmembrane region" description="Helical" evidence="1">
    <location>
        <begin position="47"/>
        <end position="66"/>
    </location>
</feature>
<keyword evidence="1" id="KW-1133">Transmembrane helix</keyword>
<dbReference type="VEuPathDB" id="FungiDB:ACJ73_05334"/>
<accession>A0A1J9Q3R9</accession>
<dbReference type="Proteomes" id="UP000242791">
    <property type="component" value="Unassembled WGS sequence"/>
</dbReference>
<evidence type="ECO:0000313" key="3">
    <source>
        <dbReference type="Proteomes" id="UP000242791"/>
    </source>
</evidence>
<proteinExistence type="predicted"/>
<keyword evidence="3" id="KW-1185">Reference proteome</keyword>
<evidence type="ECO:0000313" key="2">
    <source>
        <dbReference type="EMBL" id="OJD23310.1"/>
    </source>
</evidence>
<reference evidence="2 3" key="1">
    <citation type="submission" date="2015-08" db="EMBL/GenBank/DDBJ databases">
        <title>Emmonsia species relationships and genome sequence.</title>
        <authorList>
            <person name="Cuomo C.A."/>
            <person name="Schwartz I.S."/>
            <person name="Kenyon C."/>
            <person name="De Hoog G.S."/>
            <person name="Govender N.P."/>
            <person name="Botha A."/>
            <person name="Moreno L."/>
            <person name="De Vries M."/>
            <person name="Munoz J.F."/>
            <person name="Stielow J.B."/>
        </authorList>
    </citation>
    <scope>NUCLEOTIDE SEQUENCE [LARGE SCALE GENOMIC DNA]</scope>
    <source>
        <strain evidence="2 3">EI222</strain>
    </source>
</reference>
<comment type="caution">
    <text evidence="2">The sequence shown here is derived from an EMBL/GenBank/DDBJ whole genome shotgun (WGS) entry which is preliminary data.</text>
</comment>
<dbReference type="AlphaFoldDB" id="A0A1J9Q3R9"/>
<keyword evidence="1" id="KW-0812">Transmembrane</keyword>
<keyword evidence="1" id="KW-0472">Membrane</keyword>
<organism evidence="2 3">
    <name type="scientific">Blastomyces percursus</name>
    <dbReference type="NCBI Taxonomy" id="1658174"/>
    <lineage>
        <taxon>Eukaryota</taxon>
        <taxon>Fungi</taxon>
        <taxon>Dikarya</taxon>
        <taxon>Ascomycota</taxon>
        <taxon>Pezizomycotina</taxon>
        <taxon>Eurotiomycetes</taxon>
        <taxon>Eurotiomycetidae</taxon>
        <taxon>Onygenales</taxon>
        <taxon>Ajellomycetaceae</taxon>
        <taxon>Blastomyces</taxon>
    </lineage>
</organism>
<evidence type="ECO:0000256" key="1">
    <source>
        <dbReference type="SAM" id="Phobius"/>
    </source>
</evidence>
<name>A0A1J9Q3R9_9EURO</name>
<sequence length="164" mass="18437">MIEATDGAVVNRASTFPRSLQGKDKILRRAQWPSLQHIIPTIKYKTFGLLLVVSPPTLLLLLKIWLPLEGVNFVRYFFYAGNTISSSRKKTLVALAYATARDQKLAPKAILIRSDMHDTTTVEGKHVKDPKGWHGTFALKADDQVELEFHVASIGTRMTKRTSF</sequence>
<dbReference type="EMBL" id="LGTZ01000825">
    <property type="protein sequence ID" value="OJD23310.1"/>
    <property type="molecule type" value="Genomic_DNA"/>
</dbReference>
<dbReference type="OrthoDB" id="4204470at2759"/>